<dbReference type="AlphaFoldDB" id="A0A9R1UR87"/>
<sequence>MISRVPWKMMFIGLGEQEESGLNGQHTLSLQQQMLDLPFGFVIEALMFDFIGHGGFVTDEKGVMDVLQDKLDKELKFTDVYRIGTLMELVRVLALSFSNDGKRVKIIILPIPTTKP</sequence>
<name>A0A9R1UR87_LACSA</name>
<proteinExistence type="predicted"/>
<gene>
    <name evidence="1" type="ORF">LSAT_V11C800449790</name>
</gene>
<organism evidence="1 2">
    <name type="scientific">Lactuca sativa</name>
    <name type="common">Garden lettuce</name>
    <dbReference type="NCBI Taxonomy" id="4236"/>
    <lineage>
        <taxon>Eukaryota</taxon>
        <taxon>Viridiplantae</taxon>
        <taxon>Streptophyta</taxon>
        <taxon>Embryophyta</taxon>
        <taxon>Tracheophyta</taxon>
        <taxon>Spermatophyta</taxon>
        <taxon>Magnoliopsida</taxon>
        <taxon>eudicotyledons</taxon>
        <taxon>Gunneridae</taxon>
        <taxon>Pentapetalae</taxon>
        <taxon>asterids</taxon>
        <taxon>campanulids</taxon>
        <taxon>Asterales</taxon>
        <taxon>Asteraceae</taxon>
        <taxon>Cichorioideae</taxon>
        <taxon>Cichorieae</taxon>
        <taxon>Lactucinae</taxon>
        <taxon>Lactuca</taxon>
    </lineage>
</organism>
<reference evidence="1 2" key="1">
    <citation type="journal article" date="2017" name="Nat. Commun.">
        <title>Genome assembly with in vitro proximity ligation data and whole-genome triplication in lettuce.</title>
        <authorList>
            <person name="Reyes-Chin-Wo S."/>
            <person name="Wang Z."/>
            <person name="Yang X."/>
            <person name="Kozik A."/>
            <person name="Arikit S."/>
            <person name="Song C."/>
            <person name="Xia L."/>
            <person name="Froenicke L."/>
            <person name="Lavelle D.O."/>
            <person name="Truco M.J."/>
            <person name="Xia R."/>
            <person name="Zhu S."/>
            <person name="Xu C."/>
            <person name="Xu H."/>
            <person name="Xu X."/>
            <person name="Cox K."/>
            <person name="Korf I."/>
            <person name="Meyers B.C."/>
            <person name="Michelmore R.W."/>
        </authorList>
    </citation>
    <scope>NUCLEOTIDE SEQUENCE [LARGE SCALE GENOMIC DNA]</scope>
    <source>
        <strain evidence="2">cv. Salinas</strain>
        <tissue evidence="1">Seedlings</tissue>
    </source>
</reference>
<evidence type="ECO:0000313" key="1">
    <source>
        <dbReference type="EMBL" id="KAJ0192076.1"/>
    </source>
</evidence>
<evidence type="ECO:0000313" key="2">
    <source>
        <dbReference type="Proteomes" id="UP000235145"/>
    </source>
</evidence>
<accession>A0A9R1UR87</accession>
<protein>
    <submittedName>
        <fullName evidence="1">Uncharacterized protein</fullName>
    </submittedName>
</protein>
<dbReference type="Proteomes" id="UP000235145">
    <property type="component" value="Unassembled WGS sequence"/>
</dbReference>
<keyword evidence="2" id="KW-1185">Reference proteome</keyword>
<comment type="caution">
    <text evidence="1">The sequence shown here is derived from an EMBL/GenBank/DDBJ whole genome shotgun (WGS) entry which is preliminary data.</text>
</comment>
<dbReference type="EMBL" id="NBSK02000008">
    <property type="protein sequence ID" value="KAJ0192076.1"/>
    <property type="molecule type" value="Genomic_DNA"/>
</dbReference>